<dbReference type="AlphaFoldDB" id="A0A3P3ZAR6"/>
<organism evidence="2 3">
    <name type="scientific">Leishmania braziliensis MHOM/BR/75/M2904</name>
    <dbReference type="NCBI Taxonomy" id="420245"/>
    <lineage>
        <taxon>Eukaryota</taxon>
        <taxon>Discoba</taxon>
        <taxon>Euglenozoa</taxon>
        <taxon>Kinetoplastea</taxon>
        <taxon>Metakinetoplastina</taxon>
        <taxon>Trypanosomatida</taxon>
        <taxon>Trypanosomatidae</taxon>
        <taxon>Leishmaniinae</taxon>
        <taxon>Leishmania</taxon>
        <taxon>Leishmania braziliensis species complex</taxon>
    </lineage>
</organism>
<evidence type="ECO:0000256" key="1">
    <source>
        <dbReference type="SAM" id="MobiDB-lite"/>
    </source>
</evidence>
<feature type="region of interest" description="Disordered" evidence="1">
    <location>
        <begin position="136"/>
        <end position="251"/>
    </location>
</feature>
<feature type="compositionally biased region" description="Low complexity" evidence="1">
    <location>
        <begin position="227"/>
        <end position="238"/>
    </location>
</feature>
<dbReference type="Proteomes" id="UP000319462">
    <property type="component" value="Chromosome 28"/>
</dbReference>
<sequence length="671" mass="71757">MGDVECGPLLSSSRENPLPSLLQLSSSSPQRQLRQLNTTWALAATDENGTPAPTLADGTSSDARCSFFSSFSFSARSEATASRSHASQSPMVAALLRPFRCLQMWCRGCCRCFGIRDSWLTSVGFVVVDVDDSVPVMNVPGDALPDSSVSRGPWRNRDRGNAPPVATPHNGSGQGHLHRQYLPPRSRSSEVGFGGRTSPSTPLTEHVYVVREGANMPPSDSLDEISVADSSTSPSSLSFTQRPRDWGEGEGGQLVMRRGVLMRMAADGTCTRVSGMPGYSSGCRHPGPSVNLSGRTNDSRVLQLGLMEPSTDEHSNADSSPIAREGEDASGLYAVATALNALEASRQPLRTLEQISAALAACAPYLPLRVEVEPDLSSTMLIPTVDTEATPAKADLASKQPATISTPPAVPLDIHILGPLLPCRTPQALRTLEDILLEDCEGSRLPFCALHCADLDLRRVRVGEDSDYAPSTIAASVQRAPSDPSLDLLVSPTTEAYSSCTATVSQVLAFLKHLVAARAAQLTTLHFTRCYVVPHDLGQSIPLPLATVRRLRFEHCSLTPAHVGALLELARQQDAVASSKLAEACGVIGLSSHRSRSFGALEELQLSGSLTSECIAELLDYVEEQQQYRKADGEAIALRALCVPSSVVRTTRTHPFVQANGSRISVWSVCV</sequence>
<reference evidence="2 3" key="1">
    <citation type="submission" date="2018-09" db="EMBL/GenBank/DDBJ databases">
        <authorList>
            <person name="Peiro R."/>
            <person name="Begona"/>
            <person name="Cbmso G."/>
            <person name="Lopez M."/>
            <person name="Gonzalez S."/>
        </authorList>
    </citation>
    <scope>NUCLEOTIDE SEQUENCE [LARGE SCALE GENOMIC DNA]</scope>
</reference>
<evidence type="ECO:0000313" key="2">
    <source>
        <dbReference type="EMBL" id="SYZ67301.1"/>
    </source>
</evidence>
<gene>
    <name evidence="2" type="ORF">LBRM2904_28.1130</name>
</gene>
<protein>
    <submittedName>
        <fullName evidence="2">Hypothetical_protein</fullName>
    </submittedName>
</protein>
<proteinExistence type="predicted"/>
<accession>A0A3P3ZAR6</accession>
<name>A0A3P3ZAR6_LEIBR</name>
<dbReference type="EMBL" id="LS997627">
    <property type="protein sequence ID" value="SYZ67301.1"/>
    <property type="molecule type" value="Genomic_DNA"/>
</dbReference>
<evidence type="ECO:0000313" key="3">
    <source>
        <dbReference type="Proteomes" id="UP000319462"/>
    </source>
</evidence>